<dbReference type="InterPro" id="IPR022664">
    <property type="entry name" value="DapB_N_CS"/>
</dbReference>
<keyword evidence="6 13" id="KW-0560">Oxidoreductase</keyword>
<dbReference type="HAMAP" id="MF_00102">
    <property type="entry name" value="DapB"/>
    <property type="match status" value="1"/>
</dbReference>
<dbReference type="SUPFAM" id="SSF55347">
    <property type="entry name" value="Glyceraldehyde-3-phosphate dehydrogenase-like, C-terminal domain"/>
    <property type="match status" value="1"/>
</dbReference>
<reference evidence="17" key="1">
    <citation type="journal article" date="2019" name="Int. J. Syst. Evol. Microbiol.">
        <title>The Global Catalogue of Microorganisms (GCM) 10K type strain sequencing project: providing services to taxonomists for standard genome sequencing and annotation.</title>
        <authorList>
            <consortium name="The Broad Institute Genomics Platform"/>
            <consortium name="The Broad Institute Genome Sequencing Center for Infectious Disease"/>
            <person name="Wu L."/>
            <person name="Ma J."/>
        </authorList>
    </citation>
    <scope>NUCLEOTIDE SEQUENCE [LARGE SCALE GENOMIC DNA]</scope>
    <source>
        <strain evidence="17">JCM 18720</strain>
    </source>
</reference>
<proteinExistence type="inferred from homology"/>
<feature type="binding site" evidence="13">
    <location>
        <begin position="167"/>
        <end position="168"/>
    </location>
    <ligand>
        <name>(S)-2,3,4,5-tetrahydrodipicolinate</name>
        <dbReference type="ChEBI" id="CHEBI:16845"/>
    </ligand>
</feature>
<name>A0ABP9RSX8_9GAMM</name>
<dbReference type="EMBL" id="BAABLF010000001">
    <property type="protein sequence ID" value="GAA5186239.1"/>
    <property type="molecule type" value="Genomic_DNA"/>
</dbReference>
<dbReference type="InterPro" id="IPR023940">
    <property type="entry name" value="DHDPR_bac"/>
</dbReference>
<feature type="binding site" evidence="13">
    <location>
        <begin position="10"/>
        <end position="15"/>
    </location>
    <ligand>
        <name>NAD(+)</name>
        <dbReference type="ChEBI" id="CHEBI:57540"/>
    </ligand>
</feature>
<dbReference type="Pfam" id="PF01113">
    <property type="entry name" value="DapB_N"/>
    <property type="match status" value="1"/>
</dbReference>
<feature type="binding site" evidence="13">
    <location>
        <position position="36"/>
    </location>
    <ligand>
        <name>NAD(+)</name>
        <dbReference type="ChEBI" id="CHEBI:57540"/>
    </ligand>
</feature>
<evidence type="ECO:0000256" key="4">
    <source>
        <dbReference type="ARBA" id="ARBA00022857"/>
    </source>
</evidence>
<keyword evidence="8 13" id="KW-0457">Lysine biosynthesis</keyword>
<dbReference type="SUPFAM" id="SSF51735">
    <property type="entry name" value="NAD(P)-binding Rossmann-fold domains"/>
    <property type="match status" value="1"/>
</dbReference>
<keyword evidence="7 13" id="KW-0520">NAD</keyword>
<sequence>MGDIRVAVTGASGRMGRTLIEAALAHPGVALGAAIERSGSTLIGCDAGELVARGHADVKLSGDLASVNQDFDVLVDFTSPESSLSFLQYCVSHNKPMVIGTTGFDDAQKVQIAEAANSVPVVLAPNMAVGVNLMFKLLEVAADVMGRYSDIEIIEGHHRFKKDAPSGTALKMGEVIAETLERDLSQCAIYGREGITGERDPQTIGFSTVRAGDIVGEHTALFADIGERLEITHKASSRMTFANGAMRASAWLVDQSPGLYDMQQVLGFKAV</sequence>
<dbReference type="Pfam" id="PF05173">
    <property type="entry name" value="DapB_C"/>
    <property type="match status" value="1"/>
</dbReference>
<comment type="catalytic activity">
    <reaction evidence="11 13">
        <text>(S)-2,3,4,5-tetrahydrodipicolinate + NADP(+) + H2O = (2S,4S)-4-hydroxy-2,3,4,5-tetrahydrodipicolinate + NADPH + H(+)</text>
        <dbReference type="Rhea" id="RHEA:35331"/>
        <dbReference type="ChEBI" id="CHEBI:15377"/>
        <dbReference type="ChEBI" id="CHEBI:15378"/>
        <dbReference type="ChEBI" id="CHEBI:16845"/>
        <dbReference type="ChEBI" id="CHEBI:57783"/>
        <dbReference type="ChEBI" id="CHEBI:58349"/>
        <dbReference type="ChEBI" id="CHEBI:67139"/>
        <dbReference type="EC" id="1.17.1.8"/>
    </reaction>
</comment>
<evidence type="ECO:0000313" key="17">
    <source>
        <dbReference type="Proteomes" id="UP001501600"/>
    </source>
</evidence>
<keyword evidence="4 13" id="KW-0521">NADP</keyword>
<feature type="active site" description="Proton donor/acceptor" evidence="13">
    <location>
        <position position="157"/>
    </location>
</feature>
<evidence type="ECO:0000313" key="16">
    <source>
        <dbReference type="EMBL" id="GAA5186239.1"/>
    </source>
</evidence>
<evidence type="ECO:0000256" key="5">
    <source>
        <dbReference type="ARBA" id="ARBA00022915"/>
    </source>
</evidence>
<evidence type="ECO:0000259" key="14">
    <source>
        <dbReference type="Pfam" id="PF01113"/>
    </source>
</evidence>
<feature type="domain" description="Dihydrodipicolinate reductase C-terminal" evidence="15">
    <location>
        <begin position="130"/>
        <end position="266"/>
    </location>
</feature>
<feature type="active site" description="Proton donor" evidence="13">
    <location>
        <position position="161"/>
    </location>
</feature>
<feature type="binding site" evidence="13">
    <location>
        <begin position="124"/>
        <end position="127"/>
    </location>
    <ligand>
        <name>NAD(+)</name>
        <dbReference type="ChEBI" id="CHEBI:57540"/>
    </ligand>
</feature>
<evidence type="ECO:0000256" key="6">
    <source>
        <dbReference type="ARBA" id="ARBA00023002"/>
    </source>
</evidence>
<feature type="binding site" evidence="13">
    <location>
        <position position="158"/>
    </location>
    <ligand>
        <name>(S)-2,3,4,5-tetrahydrodipicolinate</name>
        <dbReference type="ChEBI" id="CHEBI:16845"/>
    </ligand>
</feature>
<dbReference type="PANTHER" id="PTHR20836:SF0">
    <property type="entry name" value="4-HYDROXY-TETRAHYDRODIPICOLINATE REDUCTASE 1, CHLOROPLASTIC-RELATED"/>
    <property type="match status" value="1"/>
</dbReference>
<organism evidence="16 17">
    <name type="scientific">Ferrimonas gelatinilytica</name>
    <dbReference type="NCBI Taxonomy" id="1255257"/>
    <lineage>
        <taxon>Bacteria</taxon>
        <taxon>Pseudomonadati</taxon>
        <taxon>Pseudomonadota</taxon>
        <taxon>Gammaproteobacteria</taxon>
        <taxon>Alteromonadales</taxon>
        <taxon>Ferrimonadaceae</taxon>
        <taxon>Ferrimonas</taxon>
    </lineage>
</organism>
<evidence type="ECO:0000256" key="11">
    <source>
        <dbReference type="ARBA" id="ARBA00049080"/>
    </source>
</evidence>
<comment type="subunit">
    <text evidence="13">Homotetramer.</text>
</comment>
<dbReference type="InterPro" id="IPR022663">
    <property type="entry name" value="DapB_C"/>
</dbReference>
<comment type="pathway">
    <text evidence="9 13">Amino-acid biosynthesis; L-lysine biosynthesis via DAP pathway; (S)-tetrahydrodipicolinate from L-aspartate: step 4/4.</text>
</comment>
<feature type="binding site" evidence="13">
    <location>
        <begin position="100"/>
        <end position="102"/>
    </location>
    <ligand>
        <name>NAD(+)</name>
        <dbReference type="ChEBI" id="CHEBI:57540"/>
    </ligand>
</feature>
<dbReference type="Proteomes" id="UP001501600">
    <property type="component" value="Unassembled WGS sequence"/>
</dbReference>
<dbReference type="Gene3D" id="3.30.360.10">
    <property type="entry name" value="Dihydrodipicolinate Reductase, domain 2"/>
    <property type="match status" value="1"/>
</dbReference>
<keyword evidence="3 13" id="KW-0028">Amino-acid biosynthesis</keyword>
<comment type="similarity">
    <text evidence="1 13">Belongs to the DapB family.</text>
</comment>
<keyword evidence="5 13" id="KW-0220">Diaminopimelate biosynthesis</keyword>
<keyword evidence="2 13" id="KW-0963">Cytoplasm</keyword>
<evidence type="ECO:0000256" key="9">
    <source>
        <dbReference type="ARBA" id="ARBA00037922"/>
    </source>
</evidence>
<dbReference type="Gene3D" id="3.40.50.720">
    <property type="entry name" value="NAD(P)-binding Rossmann-like Domain"/>
    <property type="match status" value="1"/>
</dbReference>
<dbReference type="InterPro" id="IPR036291">
    <property type="entry name" value="NAD(P)-bd_dom_sf"/>
</dbReference>
<feature type="domain" description="Dihydrodipicolinate reductase N-terminal" evidence="14">
    <location>
        <begin position="4"/>
        <end position="127"/>
    </location>
</feature>
<dbReference type="CDD" id="cd02274">
    <property type="entry name" value="DHDPR_N"/>
    <property type="match status" value="1"/>
</dbReference>
<evidence type="ECO:0000259" key="15">
    <source>
        <dbReference type="Pfam" id="PF05173"/>
    </source>
</evidence>
<gene>
    <name evidence="13 16" type="primary">dapB</name>
    <name evidence="16" type="ORF">GCM10025772_01360</name>
</gene>
<feature type="binding site" evidence="13">
    <location>
        <position position="37"/>
    </location>
    <ligand>
        <name>NADP(+)</name>
        <dbReference type="ChEBI" id="CHEBI:58349"/>
    </ligand>
</feature>
<keyword evidence="17" id="KW-1185">Reference proteome</keyword>
<evidence type="ECO:0000256" key="10">
    <source>
        <dbReference type="ARBA" id="ARBA00038983"/>
    </source>
</evidence>
<evidence type="ECO:0000256" key="1">
    <source>
        <dbReference type="ARBA" id="ARBA00006642"/>
    </source>
</evidence>
<evidence type="ECO:0000256" key="3">
    <source>
        <dbReference type="ARBA" id="ARBA00022605"/>
    </source>
</evidence>
<comment type="catalytic activity">
    <reaction evidence="12 13">
        <text>(S)-2,3,4,5-tetrahydrodipicolinate + NAD(+) + H2O = (2S,4S)-4-hydroxy-2,3,4,5-tetrahydrodipicolinate + NADH + H(+)</text>
        <dbReference type="Rhea" id="RHEA:35323"/>
        <dbReference type="ChEBI" id="CHEBI:15377"/>
        <dbReference type="ChEBI" id="CHEBI:15378"/>
        <dbReference type="ChEBI" id="CHEBI:16845"/>
        <dbReference type="ChEBI" id="CHEBI:57540"/>
        <dbReference type="ChEBI" id="CHEBI:57945"/>
        <dbReference type="ChEBI" id="CHEBI:67139"/>
        <dbReference type="EC" id="1.17.1.8"/>
    </reaction>
</comment>
<evidence type="ECO:0000256" key="2">
    <source>
        <dbReference type="ARBA" id="ARBA00022490"/>
    </source>
</evidence>
<comment type="subcellular location">
    <subcellularLocation>
        <location evidence="13">Cytoplasm</location>
    </subcellularLocation>
</comment>
<evidence type="ECO:0000256" key="12">
    <source>
        <dbReference type="ARBA" id="ARBA00049396"/>
    </source>
</evidence>
<evidence type="ECO:0000256" key="7">
    <source>
        <dbReference type="ARBA" id="ARBA00023027"/>
    </source>
</evidence>
<dbReference type="PANTHER" id="PTHR20836">
    <property type="entry name" value="DIHYDRODIPICOLINATE REDUCTASE"/>
    <property type="match status" value="1"/>
</dbReference>
<evidence type="ECO:0000256" key="8">
    <source>
        <dbReference type="ARBA" id="ARBA00023154"/>
    </source>
</evidence>
<comment type="caution">
    <text evidence="16">The sequence shown here is derived from an EMBL/GenBank/DDBJ whole genome shotgun (WGS) entry which is preliminary data.</text>
</comment>
<dbReference type="InterPro" id="IPR000846">
    <property type="entry name" value="DapB_N"/>
</dbReference>
<dbReference type="PIRSF" id="PIRSF000161">
    <property type="entry name" value="DHPR"/>
    <property type="match status" value="1"/>
</dbReference>
<dbReference type="NCBIfam" id="TIGR00036">
    <property type="entry name" value="dapB"/>
    <property type="match status" value="1"/>
</dbReference>
<protein>
    <recommendedName>
        <fullName evidence="10 13">4-hydroxy-tetrahydrodipicolinate reductase</fullName>
        <shortName evidence="13">HTPA reductase</shortName>
        <ecNumber evidence="10 13">1.17.1.8</ecNumber>
    </recommendedName>
</protein>
<evidence type="ECO:0000256" key="13">
    <source>
        <dbReference type="HAMAP-Rule" id="MF_00102"/>
    </source>
</evidence>
<accession>A0ABP9RSX8</accession>
<dbReference type="PROSITE" id="PS01298">
    <property type="entry name" value="DAPB"/>
    <property type="match status" value="1"/>
</dbReference>
<comment type="function">
    <text evidence="13">Catalyzes the conversion of 4-hydroxy-tetrahydrodipicolinate (HTPA) to tetrahydrodipicolinate.</text>
</comment>
<dbReference type="EC" id="1.17.1.8" evidence="10 13"/>
<comment type="caution">
    <text evidence="13">Was originally thought to be a dihydrodipicolinate reductase (DHDPR), catalyzing the conversion of dihydrodipicolinate to tetrahydrodipicolinate. However, it was shown in E.coli that the substrate of the enzymatic reaction is not dihydrodipicolinate (DHDP) but in fact (2S,4S)-4-hydroxy-2,3,4,5-tetrahydrodipicolinic acid (HTPA), the product released by the DapA-catalyzed reaction.</text>
</comment>